<name>A0A4Y9JUF6_9PAST</name>
<dbReference type="Proteomes" id="UP000297396">
    <property type="component" value="Unassembled WGS sequence"/>
</dbReference>
<dbReference type="EMBL" id="SPPA01000030">
    <property type="protein sequence ID" value="TFV08157.1"/>
    <property type="molecule type" value="Genomic_DNA"/>
</dbReference>
<organism evidence="1 2">
    <name type="scientific">Muribacter muris</name>
    <dbReference type="NCBI Taxonomy" id="67855"/>
    <lineage>
        <taxon>Bacteria</taxon>
        <taxon>Pseudomonadati</taxon>
        <taxon>Pseudomonadota</taxon>
        <taxon>Gammaproteobacteria</taxon>
        <taxon>Pasteurellales</taxon>
        <taxon>Pasteurellaceae</taxon>
        <taxon>Muribacter</taxon>
    </lineage>
</organism>
<comment type="caution">
    <text evidence="1">The sequence shown here is derived from an EMBL/GenBank/DDBJ whole genome shotgun (WGS) entry which is preliminary data.</text>
</comment>
<evidence type="ECO:0000313" key="1">
    <source>
        <dbReference type="EMBL" id="TFV08157.1"/>
    </source>
</evidence>
<proteinExistence type="predicted"/>
<sequence length="82" mass="9552">MNGYTVFLEDKGQDLLRLIVDKDNKIVDVQPTTSKVFVGSFFLPKLNKIGFGAVLYQQNIHPDYLEERKLTLIYKVKYIKDQ</sequence>
<protein>
    <submittedName>
        <fullName evidence="1">Uncharacterized protein</fullName>
    </submittedName>
</protein>
<gene>
    <name evidence="1" type="ORF">E4T80_11185</name>
</gene>
<accession>A0A4Y9JUF6</accession>
<reference evidence="1 2" key="1">
    <citation type="submission" date="2019-03" db="EMBL/GenBank/DDBJ databases">
        <title>Diversity of the mouse oral microbiome.</title>
        <authorList>
            <person name="Joseph S."/>
            <person name="Aduse-Opoku J."/>
            <person name="Curtis M."/>
            <person name="Wade W."/>
            <person name="Hashim A."/>
        </authorList>
    </citation>
    <scope>NUCLEOTIDE SEQUENCE [LARGE SCALE GENOMIC DNA]</scope>
    <source>
        <strain evidence="1 2">WT12</strain>
    </source>
</reference>
<dbReference type="RefSeq" id="WP_135058428.1">
    <property type="nucleotide sequence ID" value="NZ_JADGLC010000030.1"/>
</dbReference>
<dbReference type="AlphaFoldDB" id="A0A4Y9JUF6"/>
<evidence type="ECO:0000313" key="2">
    <source>
        <dbReference type="Proteomes" id="UP000297396"/>
    </source>
</evidence>
<dbReference type="OrthoDB" id="1101779at2"/>